<protein>
    <submittedName>
        <fullName evidence="1">Uncharacterized protein</fullName>
    </submittedName>
</protein>
<reference evidence="1 2" key="1">
    <citation type="submission" date="2019-11" db="EMBL/GenBank/DDBJ databases">
        <title>Draft genome sequence of Paludibacterium sp. dN18-1.</title>
        <authorList>
            <person name="Im W.-T."/>
        </authorList>
    </citation>
    <scope>NUCLEOTIDE SEQUENCE [LARGE SCALE GENOMIC DNA]</scope>
    <source>
        <strain evidence="2">dN 18-1</strain>
    </source>
</reference>
<comment type="caution">
    <text evidence="1">The sequence shown here is derived from an EMBL/GenBank/DDBJ whole genome shotgun (WGS) entry which is preliminary data.</text>
</comment>
<dbReference type="RefSeq" id="WP_230369123.1">
    <property type="nucleotide sequence ID" value="NZ_WLYX01000001.1"/>
</dbReference>
<dbReference type="Proteomes" id="UP000446658">
    <property type="component" value="Unassembled WGS sequence"/>
</dbReference>
<proteinExistence type="predicted"/>
<evidence type="ECO:0000313" key="2">
    <source>
        <dbReference type="Proteomes" id="UP000446658"/>
    </source>
</evidence>
<sequence>MPETSIRLASSLSGLSSGGQTLSLGQVVSGMQPLWVQIDDSGLDDGEYQLTLQSNLIYEV</sequence>
<name>A0A844GBB4_9NEIS</name>
<gene>
    <name evidence="1" type="ORF">GKE73_02935</name>
</gene>
<keyword evidence="2" id="KW-1185">Reference proteome</keyword>
<dbReference type="EMBL" id="WLYX01000001">
    <property type="protein sequence ID" value="MTD32640.1"/>
    <property type="molecule type" value="Genomic_DNA"/>
</dbReference>
<organism evidence="1 2">
    <name type="scientific">Paludibacterium denitrificans</name>
    <dbReference type="NCBI Taxonomy" id="2675226"/>
    <lineage>
        <taxon>Bacteria</taxon>
        <taxon>Pseudomonadati</taxon>
        <taxon>Pseudomonadota</taxon>
        <taxon>Betaproteobacteria</taxon>
        <taxon>Neisseriales</taxon>
        <taxon>Chromobacteriaceae</taxon>
        <taxon>Paludibacterium</taxon>
    </lineage>
</organism>
<dbReference type="AlphaFoldDB" id="A0A844GBB4"/>
<accession>A0A844GBB4</accession>
<evidence type="ECO:0000313" key="1">
    <source>
        <dbReference type="EMBL" id="MTD32640.1"/>
    </source>
</evidence>